<name>A0A1M7YQV5_9VIBR</name>
<feature type="transmembrane region" description="Helical" evidence="6">
    <location>
        <begin position="63"/>
        <end position="81"/>
    </location>
</feature>
<dbReference type="GO" id="GO:0005886">
    <property type="term" value="C:plasma membrane"/>
    <property type="evidence" value="ECO:0007669"/>
    <property type="project" value="UniProtKB-SubCell"/>
</dbReference>
<gene>
    <name evidence="7" type="primary">eamB_1</name>
    <name evidence="7" type="ORF">VQ7734_00707</name>
</gene>
<dbReference type="Proteomes" id="UP000184600">
    <property type="component" value="Unassembled WGS sequence"/>
</dbReference>
<dbReference type="GO" id="GO:0015171">
    <property type="term" value="F:amino acid transmembrane transporter activity"/>
    <property type="evidence" value="ECO:0007669"/>
    <property type="project" value="TreeGrafter"/>
</dbReference>
<keyword evidence="2" id="KW-1003">Cell membrane</keyword>
<feature type="transmembrane region" description="Helical" evidence="6">
    <location>
        <begin position="35"/>
        <end position="57"/>
    </location>
</feature>
<keyword evidence="3 6" id="KW-0812">Transmembrane</keyword>
<dbReference type="OrthoDB" id="6292618at2"/>
<evidence type="ECO:0000313" key="8">
    <source>
        <dbReference type="Proteomes" id="UP000184600"/>
    </source>
</evidence>
<evidence type="ECO:0000256" key="6">
    <source>
        <dbReference type="SAM" id="Phobius"/>
    </source>
</evidence>
<proteinExistence type="predicted"/>
<keyword evidence="4 6" id="KW-1133">Transmembrane helix</keyword>
<keyword evidence="8" id="KW-1185">Reference proteome</keyword>
<evidence type="ECO:0000256" key="1">
    <source>
        <dbReference type="ARBA" id="ARBA00004651"/>
    </source>
</evidence>
<feature type="transmembrane region" description="Helical" evidence="6">
    <location>
        <begin position="178"/>
        <end position="199"/>
    </location>
</feature>
<feature type="transmembrane region" description="Helical" evidence="6">
    <location>
        <begin position="6"/>
        <end position="23"/>
    </location>
</feature>
<reference evidence="8" key="1">
    <citation type="submission" date="2016-12" db="EMBL/GenBank/DDBJ databases">
        <authorList>
            <person name="Rodrigo-Torres L."/>
            <person name="Arahal R.D."/>
            <person name="Lucena T."/>
        </authorList>
    </citation>
    <scope>NUCLEOTIDE SEQUENCE [LARGE SCALE GENOMIC DNA]</scope>
</reference>
<dbReference type="InterPro" id="IPR001123">
    <property type="entry name" value="LeuE-type"/>
</dbReference>
<evidence type="ECO:0000256" key="4">
    <source>
        <dbReference type="ARBA" id="ARBA00022989"/>
    </source>
</evidence>
<keyword evidence="5 6" id="KW-0472">Membrane</keyword>
<evidence type="ECO:0000313" key="7">
    <source>
        <dbReference type="EMBL" id="SHO54988.1"/>
    </source>
</evidence>
<comment type="subcellular location">
    <subcellularLocation>
        <location evidence="1">Cell membrane</location>
        <topology evidence="1">Multi-pass membrane protein</topology>
    </subcellularLocation>
</comment>
<evidence type="ECO:0000256" key="5">
    <source>
        <dbReference type="ARBA" id="ARBA00023136"/>
    </source>
</evidence>
<dbReference type="PANTHER" id="PTHR30086">
    <property type="entry name" value="ARGININE EXPORTER PROTEIN ARGO"/>
    <property type="match status" value="1"/>
</dbReference>
<accession>A0A1M7YQV5</accession>
<evidence type="ECO:0000256" key="2">
    <source>
        <dbReference type="ARBA" id="ARBA00022475"/>
    </source>
</evidence>
<feature type="transmembrane region" description="Helical" evidence="6">
    <location>
        <begin position="115"/>
        <end position="132"/>
    </location>
</feature>
<dbReference type="EMBL" id="FRFG01000010">
    <property type="protein sequence ID" value="SHO54988.1"/>
    <property type="molecule type" value="Genomic_DNA"/>
</dbReference>
<dbReference type="AlphaFoldDB" id="A0A1M7YQV5"/>
<dbReference type="Pfam" id="PF01810">
    <property type="entry name" value="LysE"/>
    <property type="match status" value="1"/>
</dbReference>
<dbReference type="STRING" id="1117707.VQ7734_00707"/>
<dbReference type="RefSeq" id="WP_073579892.1">
    <property type="nucleotide sequence ID" value="NZ_AP024898.1"/>
</dbReference>
<dbReference type="PANTHER" id="PTHR30086:SF20">
    <property type="entry name" value="ARGININE EXPORTER PROTEIN ARGO-RELATED"/>
    <property type="match status" value="1"/>
</dbReference>
<organism evidence="7 8">
    <name type="scientific">Vibrio quintilis</name>
    <dbReference type="NCBI Taxonomy" id="1117707"/>
    <lineage>
        <taxon>Bacteria</taxon>
        <taxon>Pseudomonadati</taxon>
        <taxon>Pseudomonadota</taxon>
        <taxon>Gammaproteobacteria</taxon>
        <taxon>Vibrionales</taxon>
        <taxon>Vibrionaceae</taxon>
        <taxon>Vibrio</taxon>
    </lineage>
</organism>
<feature type="transmembrane region" description="Helical" evidence="6">
    <location>
        <begin position="138"/>
        <end position="157"/>
    </location>
</feature>
<sequence length="204" mass="21734">MSEILLYAISIMYSPGPVNLLSLNQGMMKQTRASLGFFAGVGCAMFLCLTIAGYAGASIIQPEWLFFISVPGCVYIVYLAVKIFRASAGLSENSTPAQLPGFIDGLMMQALNPKGIIAVIPITTIQLPAAGISGWHILIWSAGLSVLAFGAPFSYAISGSLLGRRIRQPGLFKSFNRLLAAMLIIVALKLGYSQAVLFFCQTSG</sequence>
<evidence type="ECO:0000256" key="3">
    <source>
        <dbReference type="ARBA" id="ARBA00022692"/>
    </source>
</evidence>
<protein>
    <submittedName>
        <fullName evidence="7">Cysteine/O-acetylserine efflux protein</fullName>
    </submittedName>
</protein>